<reference evidence="1 2" key="1">
    <citation type="submission" date="2019-11" db="EMBL/GenBank/DDBJ databases">
        <title>Comparative genomics of hydrocarbon-degrading Desulfosarcina strains.</title>
        <authorList>
            <person name="Watanabe M."/>
            <person name="Kojima H."/>
            <person name="Fukui M."/>
        </authorList>
    </citation>
    <scope>NUCLEOTIDE SEQUENCE [LARGE SCALE GENOMIC DNA]</scope>
    <source>
        <strain evidence="1 2">28bB2T</strain>
    </source>
</reference>
<protein>
    <recommendedName>
        <fullName evidence="3">Zinc/iron-chelating domain-containing protein</fullName>
    </recommendedName>
</protein>
<dbReference type="InterPro" id="IPR005358">
    <property type="entry name" value="Puta_zinc/iron-chelating_dom"/>
</dbReference>
<dbReference type="RefSeq" id="WP_155322543.1">
    <property type="nucleotide sequence ID" value="NZ_AP021876.1"/>
</dbReference>
<dbReference type="Proteomes" id="UP000425960">
    <property type="component" value="Chromosome"/>
</dbReference>
<organism evidence="1 2">
    <name type="scientific">Desulfosarcina ovata subsp. sediminis</name>
    <dbReference type="NCBI Taxonomy" id="885957"/>
    <lineage>
        <taxon>Bacteria</taxon>
        <taxon>Pseudomonadati</taxon>
        <taxon>Thermodesulfobacteriota</taxon>
        <taxon>Desulfobacteria</taxon>
        <taxon>Desulfobacterales</taxon>
        <taxon>Desulfosarcinaceae</taxon>
        <taxon>Desulfosarcina</taxon>
    </lineage>
</organism>
<dbReference type="PANTHER" id="PTHR35866:SF2">
    <property type="entry name" value="YKGJ FAMILY CYSTEINE CLUSTER PROTEIN"/>
    <property type="match status" value="1"/>
</dbReference>
<sequence length="142" mass="16190">MEKSSSVDASALKTLFQDCRQCGSCCKNYRKIVLQPDEVDFIRKMGGHVGVDASLSELRQRSLQELIETAKAEGKVYMIHPDDKGCIFLEKRNDKYYCRIYHHRPRTCRGFRCNMADSTFLDIFGRDATALLGIDAYGLPLK</sequence>
<dbReference type="PANTHER" id="PTHR35866">
    <property type="entry name" value="PUTATIVE-RELATED"/>
    <property type="match status" value="1"/>
</dbReference>
<dbReference type="KEGG" id="dov:DSCO28_25440"/>
<evidence type="ECO:0000313" key="2">
    <source>
        <dbReference type="Proteomes" id="UP000425960"/>
    </source>
</evidence>
<evidence type="ECO:0000313" key="1">
    <source>
        <dbReference type="EMBL" id="BBO81978.1"/>
    </source>
</evidence>
<dbReference type="EMBL" id="AP021876">
    <property type="protein sequence ID" value="BBO81978.1"/>
    <property type="molecule type" value="Genomic_DNA"/>
</dbReference>
<gene>
    <name evidence="1" type="ORF">DSCO28_25440</name>
</gene>
<dbReference type="Pfam" id="PF03692">
    <property type="entry name" value="CxxCxxCC"/>
    <property type="match status" value="1"/>
</dbReference>
<proteinExistence type="predicted"/>
<evidence type="ECO:0008006" key="3">
    <source>
        <dbReference type="Google" id="ProtNLM"/>
    </source>
</evidence>
<accession>A0A5K7ZID9</accession>
<dbReference type="AlphaFoldDB" id="A0A5K7ZID9"/>
<name>A0A5K7ZID9_9BACT</name>